<dbReference type="Pfam" id="PF09320">
    <property type="entry name" value="DUF1977"/>
    <property type="match status" value="1"/>
</dbReference>
<evidence type="ECO:0000259" key="6">
    <source>
        <dbReference type="Pfam" id="PF09320"/>
    </source>
</evidence>
<evidence type="ECO:0000256" key="1">
    <source>
        <dbReference type="ARBA" id="ARBA00004167"/>
    </source>
</evidence>
<dbReference type="PANTHER" id="PTHR43908:SF3">
    <property type="entry name" value="AT29763P-RELATED"/>
    <property type="match status" value="1"/>
</dbReference>
<evidence type="ECO:0000256" key="4">
    <source>
        <dbReference type="ARBA" id="ARBA00023136"/>
    </source>
</evidence>
<sequence>MYGLEAMQTTENPQREGYYAYAHAFQGDITPEELYNMFFHGNSNMFFQGQTFVRRDGRWQRYQTRASYEQDGRSTLMQILPLVFIILVSVLSSFFVSDPPYSLQRTTKYLYEQRTSNLDVPYYVRENFLEDYKGRIPHIERQVEEEYIVTIR</sequence>
<dbReference type="GO" id="GO:0030544">
    <property type="term" value="F:Hsp70 protein binding"/>
    <property type="evidence" value="ECO:0007669"/>
    <property type="project" value="TreeGrafter"/>
</dbReference>
<dbReference type="InterPro" id="IPR015399">
    <property type="entry name" value="DUF1977_DnaJ-like"/>
</dbReference>
<dbReference type="OrthoDB" id="442087at2759"/>
<dbReference type="AlphaFoldDB" id="A0A087UJ54"/>
<accession>A0A087UJ54</accession>
<reference evidence="7 8" key="1">
    <citation type="submission" date="2013-11" db="EMBL/GenBank/DDBJ databases">
        <title>Genome sequencing of Stegodyphus mimosarum.</title>
        <authorList>
            <person name="Bechsgaard J."/>
        </authorList>
    </citation>
    <scope>NUCLEOTIDE SEQUENCE [LARGE SCALE GENOMIC DNA]</scope>
</reference>
<dbReference type="GO" id="GO:0005789">
    <property type="term" value="C:endoplasmic reticulum membrane"/>
    <property type="evidence" value="ECO:0007669"/>
    <property type="project" value="TreeGrafter"/>
</dbReference>
<organism evidence="7 8">
    <name type="scientific">Stegodyphus mimosarum</name>
    <name type="common">African social velvet spider</name>
    <dbReference type="NCBI Taxonomy" id="407821"/>
    <lineage>
        <taxon>Eukaryota</taxon>
        <taxon>Metazoa</taxon>
        <taxon>Ecdysozoa</taxon>
        <taxon>Arthropoda</taxon>
        <taxon>Chelicerata</taxon>
        <taxon>Arachnida</taxon>
        <taxon>Araneae</taxon>
        <taxon>Araneomorphae</taxon>
        <taxon>Entelegynae</taxon>
        <taxon>Eresoidea</taxon>
        <taxon>Eresidae</taxon>
        <taxon>Stegodyphus</taxon>
    </lineage>
</organism>
<dbReference type="EMBL" id="KK120042">
    <property type="protein sequence ID" value="KFM77393.1"/>
    <property type="molecule type" value="Genomic_DNA"/>
</dbReference>
<keyword evidence="2 5" id="KW-0812">Transmembrane</keyword>
<protein>
    <submittedName>
        <fullName evidence="7">DnaJ-like protein subfamily B member 14</fullName>
    </submittedName>
</protein>
<evidence type="ECO:0000256" key="2">
    <source>
        <dbReference type="ARBA" id="ARBA00022692"/>
    </source>
</evidence>
<keyword evidence="3 5" id="KW-1133">Transmembrane helix</keyword>
<gene>
    <name evidence="7" type="ORF">X975_17829</name>
</gene>
<evidence type="ECO:0000313" key="8">
    <source>
        <dbReference type="Proteomes" id="UP000054359"/>
    </source>
</evidence>
<feature type="domain" description="DUF1977" evidence="6">
    <location>
        <begin position="95"/>
        <end position="151"/>
    </location>
</feature>
<dbReference type="PANTHER" id="PTHR43908">
    <property type="entry name" value="AT29763P-RELATED"/>
    <property type="match status" value="1"/>
</dbReference>
<comment type="subcellular location">
    <subcellularLocation>
        <location evidence="1">Membrane</location>
        <topology evidence="1">Single-pass membrane protein</topology>
    </subcellularLocation>
</comment>
<evidence type="ECO:0000313" key="7">
    <source>
        <dbReference type="EMBL" id="KFM77393.1"/>
    </source>
</evidence>
<dbReference type="InterPro" id="IPR051100">
    <property type="entry name" value="DnaJ_subfamily_B/C"/>
</dbReference>
<keyword evidence="4 5" id="KW-0472">Membrane</keyword>
<proteinExistence type="predicted"/>
<dbReference type="GO" id="GO:0071218">
    <property type="term" value="P:cellular response to misfolded protein"/>
    <property type="evidence" value="ECO:0007669"/>
    <property type="project" value="TreeGrafter"/>
</dbReference>
<keyword evidence="8" id="KW-1185">Reference proteome</keyword>
<feature type="non-terminal residue" evidence="7">
    <location>
        <position position="152"/>
    </location>
</feature>
<evidence type="ECO:0000256" key="5">
    <source>
        <dbReference type="SAM" id="Phobius"/>
    </source>
</evidence>
<dbReference type="STRING" id="407821.A0A087UJ54"/>
<evidence type="ECO:0000256" key="3">
    <source>
        <dbReference type="ARBA" id="ARBA00022989"/>
    </source>
</evidence>
<feature type="transmembrane region" description="Helical" evidence="5">
    <location>
        <begin position="76"/>
        <end position="96"/>
    </location>
</feature>
<name>A0A087UJ54_STEMI</name>
<dbReference type="Proteomes" id="UP000054359">
    <property type="component" value="Unassembled WGS sequence"/>
</dbReference>